<dbReference type="EMBL" id="PUHP01000962">
    <property type="protein sequence ID" value="TQN67282.1"/>
    <property type="molecule type" value="Genomic_DNA"/>
</dbReference>
<name>A0A5Q4BJY3_9PEZI</name>
<organism evidence="2 3">
    <name type="scientific">Colletotrichum shisoi</name>
    <dbReference type="NCBI Taxonomy" id="2078593"/>
    <lineage>
        <taxon>Eukaryota</taxon>
        <taxon>Fungi</taxon>
        <taxon>Dikarya</taxon>
        <taxon>Ascomycota</taxon>
        <taxon>Pezizomycotina</taxon>
        <taxon>Sordariomycetes</taxon>
        <taxon>Hypocreomycetidae</taxon>
        <taxon>Glomerellales</taxon>
        <taxon>Glomerellaceae</taxon>
        <taxon>Colletotrichum</taxon>
        <taxon>Colletotrichum destructivum species complex</taxon>
    </lineage>
</organism>
<feature type="region of interest" description="Disordered" evidence="1">
    <location>
        <begin position="75"/>
        <end position="144"/>
    </location>
</feature>
<evidence type="ECO:0000256" key="1">
    <source>
        <dbReference type="SAM" id="MobiDB-lite"/>
    </source>
</evidence>
<feature type="compositionally biased region" description="Basic and acidic residues" evidence="1">
    <location>
        <begin position="123"/>
        <end position="141"/>
    </location>
</feature>
<feature type="non-terminal residue" evidence="2">
    <location>
        <position position="1"/>
    </location>
</feature>
<reference evidence="2 3" key="1">
    <citation type="journal article" date="2019" name="Sci. Rep.">
        <title>Colletotrichum shisoi sp. nov., an anthracnose pathogen of Perilla frutescens in Japan: molecular phylogenetic, morphological and genomic evidence.</title>
        <authorList>
            <person name="Gan P."/>
            <person name="Tsushima A."/>
            <person name="Hiroyama R."/>
            <person name="Narusaka M."/>
            <person name="Takano Y."/>
            <person name="Narusaka Y."/>
            <person name="Kawaradani M."/>
            <person name="Damm U."/>
            <person name="Shirasu K."/>
        </authorList>
    </citation>
    <scope>NUCLEOTIDE SEQUENCE [LARGE SCALE GENOMIC DNA]</scope>
    <source>
        <strain evidence="2 3">PG-2018a</strain>
    </source>
</reference>
<proteinExistence type="predicted"/>
<dbReference type="AlphaFoldDB" id="A0A5Q4BJY3"/>
<sequence>LSLSLSPRPGVQHTDGRRPTVVRASGQSDLRTAGAAASLSLTANLDAKGGERLAVAEPWTITGRCPQRVYPNSKSVCPPTGSHAQISANSNEDRPTSAGTDVKGRSVQRPAHTHAYGLSEPDWPTRGRRSDGRRPSQKADRLLTYPRQSRVSFESHHSRLVKWLVCRNPGPVEVLSRRL</sequence>
<accession>A0A5Q4BJY3</accession>
<protein>
    <submittedName>
        <fullName evidence="2">Uncharacterized protein</fullName>
    </submittedName>
</protein>
<evidence type="ECO:0000313" key="2">
    <source>
        <dbReference type="EMBL" id="TQN67282.1"/>
    </source>
</evidence>
<feature type="region of interest" description="Disordered" evidence="1">
    <location>
        <begin position="1"/>
        <end position="29"/>
    </location>
</feature>
<dbReference type="Proteomes" id="UP000326340">
    <property type="component" value="Unassembled WGS sequence"/>
</dbReference>
<keyword evidence="3" id="KW-1185">Reference proteome</keyword>
<evidence type="ECO:0000313" key="3">
    <source>
        <dbReference type="Proteomes" id="UP000326340"/>
    </source>
</evidence>
<comment type="caution">
    <text evidence="2">The sequence shown here is derived from an EMBL/GenBank/DDBJ whole genome shotgun (WGS) entry which is preliminary data.</text>
</comment>
<gene>
    <name evidence="2" type="ORF">CSHISOI_08181</name>
</gene>